<dbReference type="RefSeq" id="WP_344966229.1">
    <property type="nucleotide sequence ID" value="NZ_BAABDD010000001.1"/>
</dbReference>
<dbReference type="InterPro" id="IPR000182">
    <property type="entry name" value="GNAT_dom"/>
</dbReference>
<accession>A0ABP7EY16</accession>
<dbReference type="InterPro" id="IPR036412">
    <property type="entry name" value="HAD-like_sf"/>
</dbReference>
<name>A0ABP7EY16_9ACTN</name>
<dbReference type="Proteomes" id="UP001500908">
    <property type="component" value="Unassembled WGS sequence"/>
</dbReference>
<evidence type="ECO:0000313" key="3">
    <source>
        <dbReference type="Proteomes" id="UP001500908"/>
    </source>
</evidence>
<dbReference type="NCBIfam" id="TIGR01686">
    <property type="entry name" value="FkbH"/>
    <property type="match status" value="1"/>
</dbReference>
<feature type="domain" description="N-acetyltransferase" evidence="1">
    <location>
        <begin position="185"/>
        <end position="346"/>
    </location>
</feature>
<evidence type="ECO:0000259" key="1">
    <source>
        <dbReference type="PROSITE" id="PS51186"/>
    </source>
</evidence>
<dbReference type="NCBIfam" id="TIGR01681">
    <property type="entry name" value="HAD-SF-IIIC"/>
    <property type="match status" value="1"/>
</dbReference>
<reference evidence="3" key="1">
    <citation type="journal article" date="2019" name="Int. J. Syst. Evol. Microbiol.">
        <title>The Global Catalogue of Microorganisms (GCM) 10K type strain sequencing project: providing services to taxonomists for standard genome sequencing and annotation.</title>
        <authorList>
            <consortium name="The Broad Institute Genomics Platform"/>
            <consortium name="The Broad Institute Genome Sequencing Center for Infectious Disease"/>
            <person name="Wu L."/>
            <person name="Ma J."/>
        </authorList>
    </citation>
    <scope>NUCLEOTIDE SEQUENCE [LARGE SCALE GENOMIC DNA]</scope>
    <source>
        <strain evidence="3">JCM 17137</strain>
    </source>
</reference>
<proteinExistence type="predicted"/>
<dbReference type="SUPFAM" id="SSF55729">
    <property type="entry name" value="Acyl-CoA N-acyltransferases (Nat)"/>
    <property type="match status" value="1"/>
</dbReference>
<dbReference type="EMBL" id="BAABDD010000001">
    <property type="protein sequence ID" value="GAA3724201.1"/>
    <property type="molecule type" value="Genomic_DNA"/>
</dbReference>
<gene>
    <name evidence="2" type="ORF">GCM10022402_01020</name>
</gene>
<dbReference type="PROSITE" id="PS51186">
    <property type="entry name" value="GNAT"/>
    <property type="match status" value="1"/>
</dbReference>
<comment type="caution">
    <text evidence="2">The sequence shown here is derived from an EMBL/GenBank/DDBJ whole genome shotgun (WGS) entry which is preliminary data.</text>
</comment>
<sequence>MASGSTIKCVAWDLDGTLWDEVAIERTDSALPQPTAEVLRAIDRLAERGVVSSVASRTDPTLLTALQQRDDLASRFVAPQLAWQDKSVSLRRISEELGIGTDALALVDDDAYERAEVRAALPEALVLAPEQVAGLLDSLPADPDTLTPEARARVRRYREEEQRKQAESAFTGSREEFLAWCRMRLRLRTAEAGDVARVAELAARTHRLNSSQLAPEAEEVAAALAQPQRWHVPVAELSDRFGAYGLIGAALVQREVAAEPDAWEIRLLALSCRVAGRGVARDFVRWIMDTARQAGAARVRLVLRPTDTNTELRILLRQCGLQAGGAWDEEGRAVLRRELVEPLPAYSPWLSRDEEGRA</sequence>
<evidence type="ECO:0000313" key="2">
    <source>
        <dbReference type="EMBL" id="GAA3724201.1"/>
    </source>
</evidence>
<keyword evidence="3" id="KW-1185">Reference proteome</keyword>
<dbReference type="Gene3D" id="3.40.50.1000">
    <property type="entry name" value="HAD superfamily/HAD-like"/>
    <property type="match status" value="1"/>
</dbReference>
<dbReference type="InterPro" id="IPR010033">
    <property type="entry name" value="HAD_SF_ppase_IIIC"/>
</dbReference>
<dbReference type="InterPro" id="IPR023214">
    <property type="entry name" value="HAD_sf"/>
</dbReference>
<dbReference type="Gene3D" id="3.40.630.30">
    <property type="match status" value="1"/>
</dbReference>
<dbReference type="InterPro" id="IPR010037">
    <property type="entry name" value="FkbH_domain"/>
</dbReference>
<dbReference type="InterPro" id="IPR016181">
    <property type="entry name" value="Acyl_CoA_acyltransferase"/>
</dbReference>
<protein>
    <recommendedName>
        <fullName evidence="1">N-acetyltransferase domain-containing protein</fullName>
    </recommendedName>
</protein>
<dbReference type="SUPFAM" id="SSF56784">
    <property type="entry name" value="HAD-like"/>
    <property type="match status" value="1"/>
</dbReference>
<organism evidence="2 3">
    <name type="scientific">Salinactinospora qingdaonensis</name>
    <dbReference type="NCBI Taxonomy" id="702744"/>
    <lineage>
        <taxon>Bacteria</taxon>
        <taxon>Bacillati</taxon>
        <taxon>Actinomycetota</taxon>
        <taxon>Actinomycetes</taxon>
        <taxon>Streptosporangiales</taxon>
        <taxon>Nocardiopsidaceae</taxon>
        <taxon>Salinactinospora</taxon>
    </lineage>
</organism>
<dbReference type="CDD" id="cd04301">
    <property type="entry name" value="NAT_SF"/>
    <property type="match status" value="1"/>
</dbReference>